<organism evidence="1 2">
    <name type="scientific">Colletotrichum sublineola</name>
    <name type="common">Sorghum anthracnose fungus</name>
    <dbReference type="NCBI Taxonomy" id="1173701"/>
    <lineage>
        <taxon>Eukaryota</taxon>
        <taxon>Fungi</taxon>
        <taxon>Dikarya</taxon>
        <taxon>Ascomycota</taxon>
        <taxon>Pezizomycotina</taxon>
        <taxon>Sordariomycetes</taxon>
        <taxon>Hypocreomycetidae</taxon>
        <taxon>Glomerellales</taxon>
        <taxon>Glomerellaceae</taxon>
        <taxon>Colletotrichum</taxon>
        <taxon>Colletotrichum graminicola species complex</taxon>
    </lineage>
</organism>
<name>A0A066XT34_COLSU</name>
<evidence type="ECO:0000313" key="2">
    <source>
        <dbReference type="Proteomes" id="UP000027238"/>
    </source>
</evidence>
<gene>
    <name evidence="1" type="ORF">CSUB01_11593</name>
</gene>
<protein>
    <submittedName>
        <fullName evidence="1">Putative Spc7 kinetochore protein</fullName>
    </submittedName>
</protein>
<evidence type="ECO:0000313" key="1">
    <source>
        <dbReference type="EMBL" id="KDN69125.1"/>
    </source>
</evidence>
<dbReference type="AlphaFoldDB" id="A0A066XT34"/>
<comment type="caution">
    <text evidence="1">The sequence shown here is derived from an EMBL/GenBank/DDBJ whole genome shotgun (WGS) entry which is preliminary data.</text>
</comment>
<dbReference type="Proteomes" id="UP000027238">
    <property type="component" value="Unassembled WGS sequence"/>
</dbReference>
<dbReference type="EMBL" id="JMSE01000551">
    <property type="protein sequence ID" value="KDN69125.1"/>
    <property type="molecule type" value="Genomic_DNA"/>
</dbReference>
<accession>A0A066XT34</accession>
<proteinExistence type="predicted"/>
<reference evidence="2" key="1">
    <citation type="journal article" date="2014" name="Genome Announc.">
        <title>Draft genome sequence of Colletotrichum sublineola, a destructive pathogen of cultivated sorghum.</title>
        <authorList>
            <person name="Baroncelli R."/>
            <person name="Sanz-Martin J.M."/>
            <person name="Rech G.E."/>
            <person name="Sukno S.A."/>
            <person name="Thon M.R."/>
        </authorList>
    </citation>
    <scope>NUCLEOTIDE SEQUENCE [LARGE SCALE GENOMIC DNA]</scope>
    <source>
        <strain evidence="2">TX430BB</strain>
    </source>
</reference>
<sequence>MSPPPPSCLPREVKENKAECAFSVVSCLPGYRIWTQRASLEEDRKRRAERGGRDAKIAVVPNELLISLFAGNVQLNIITDCLSNSYLAQATSNMTFPTIVAMKASLVLPPNQINPNVEFALAVRASNKPDSIEFTPHLETGAKAGHCRMLGEDSAPFHLRSTDRPASAN</sequence>
<dbReference type="HOGENOM" id="CLU_1578422_0_0_1"/>
<keyword evidence="2" id="KW-1185">Reference proteome</keyword>